<dbReference type="EMBL" id="PDLL01000706">
    <property type="protein sequence ID" value="PYY66769.1"/>
    <property type="molecule type" value="Genomic_DNA"/>
</dbReference>
<evidence type="ECO:0000313" key="2">
    <source>
        <dbReference type="Proteomes" id="UP000247437"/>
    </source>
</evidence>
<protein>
    <recommendedName>
        <fullName evidence="3">DUF3313 domain-containing protein</fullName>
    </recommendedName>
</protein>
<dbReference type="OrthoDB" id="5565234at2"/>
<dbReference type="AlphaFoldDB" id="A0A2W0EBZ9"/>
<reference evidence="1 2" key="1">
    <citation type="journal article" date="2018" name="Appl. Microbiol. Biotechnol.">
        <title>Characterization of the caprolactam degradation pathway in Pseudomonas jessenii using mass spectrometry-based proteomics.</title>
        <authorList>
            <person name="Otzen M."/>
            <person name="Palacio C."/>
            <person name="Janssen D.B."/>
        </authorList>
    </citation>
    <scope>NUCLEOTIDE SEQUENCE [LARGE SCALE GENOMIC DNA]</scope>
    <source>
        <strain evidence="1 2">GO3</strain>
    </source>
</reference>
<organism evidence="1 2">
    <name type="scientific">Pseudomonas jessenii</name>
    <dbReference type="NCBI Taxonomy" id="77298"/>
    <lineage>
        <taxon>Bacteria</taxon>
        <taxon>Pseudomonadati</taxon>
        <taxon>Pseudomonadota</taxon>
        <taxon>Gammaproteobacteria</taxon>
        <taxon>Pseudomonadales</taxon>
        <taxon>Pseudomonadaceae</taxon>
        <taxon>Pseudomonas</taxon>
    </lineage>
</organism>
<sequence>MPSLMHLGHADCPFRANFPSVHASVVKTARDYAKVGLRIQRSTAHALPDRSAGLPLNLVCHPTRQSMMRLRKNCMKPRLNTLTLGVALIVLAGCSSTSQPGRSTTLGENLTGSGFMEDVYPKMKDGQGDEALRLYRNPKYADKTAFAQYNKVLLDPIKLYGGPKSKLKDAPAGDTAAISQNFHKLVADQLGKDYKIVDQPGPDTLRISVAIVDAEAADSSMKAASYIPIPLGLPGAKAAAMQTMTHTTGKPPFSGQVTIEGKLADAQTGEVIAAEIDRRVGARKPIIGLFESSTYDSWSDVNEAGRYWAERLRNRLCERRGATNCVVATE</sequence>
<dbReference type="InterPro" id="IPR021747">
    <property type="entry name" value="DUF3313"/>
</dbReference>
<evidence type="ECO:0008006" key="3">
    <source>
        <dbReference type="Google" id="ProtNLM"/>
    </source>
</evidence>
<evidence type="ECO:0000313" key="1">
    <source>
        <dbReference type="EMBL" id="PYY66769.1"/>
    </source>
</evidence>
<comment type="caution">
    <text evidence="1">The sequence shown here is derived from an EMBL/GenBank/DDBJ whole genome shotgun (WGS) entry which is preliminary data.</text>
</comment>
<dbReference type="Pfam" id="PF11769">
    <property type="entry name" value="DUF3313"/>
    <property type="match status" value="1"/>
</dbReference>
<accession>A0A2W0EBZ9</accession>
<dbReference type="Proteomes" id="UP000247437">
    <property type="component" value="Unassembled WGS sequence"/>
</dbReference>
<gene>
    <name evidence="1" type="ORF">CRX42_30550</name>
</gene>
<name>A0A2W0EBZ9_PSEJE</name>
<proteinExistence type="predicted"/>